<evidence type="ECO:0000256" key="4">
    <source>
        <dbReference type="PROSITE-ProRule" id="PRU00335"/>
    </source>
</evidence>
<dbReference type="EMBL" id="SMKW01000010">
    <property type="protein sequence ID" value="TDD53075.1"/>
    <property type="molecule type" value="Genomic_DNA"/>
</dbReference>
<dbReference type="PANTHER" id="PTHR30055">
    <property type="entry name" value="HTH-TYPE TRANSCRIPTIONAL REGULATOR RUTR"/>
    <property type="match status" value="1"/>
</dbReference>
<organism evidence="7 8">
    <name type="scientific">Saccharopolyspora elongata</name>
    <dbReference type="NCBI Taxonomy" id="2530387"/>
    <lineage>
        <taxon>Bacteria</taxon>
        <taxon>Bacillati</taxon>
        <taxon>Actinomycetota</taxon>
        <taxon>Actinomycetes</taxon>
        <taxon>Pseudonocardiales</taxon>
        <taxon>Pseudonocardiaceae</taxon>
        <taxon>Saccharopolyspora</taxon>
    </lineage>
</organism>
<protein>
    <submittedName>
        <fullName evidence="7">TetR family transcriptional regulator</fullName>
    </submittedName>
</protein>
<sequence>MTAAAAENPASRPQDRRHRRTMRTRAAIEAAALKLFAEQGFASTTVEQIAEAADIAPRTFFRHFPSKDAVLFGDPGRETERMREVLAARPAGEHPMRSLAAALLDAAERIEQDRAQHLMRAELLDGLEHAGDYELHLIRQRWVEDMAALVAERTGAGGDDPRTVAYSITLMSCFGSAMHSWLVGTGGTPLREILAQVLDETAGGLAQAADVVGSAVRGSAR</sequence>
<dbReference type="PRINTS" id="PR00455">
    <property type="entry name" value="HTHTETR"/>
</dbReference>
<dbReference type="InterPro" id="IPR009057">
    <property type="entry name" value="Homeodomain-like_sf"/>
</dbReference>
<evidence type="ECO:0000256" key="2">
    <source>
        <dbReference type="ARBA" id="ARBA00023125"/>
    </source>
</evidence>
<dbReference type="Pfam" id="PF17754">
    <property type="entry name" value="TetR_C_14"/>
    <property type="match status" value="1"/>
</dbReference>
<dbReference type="GO" id="GO:0003700">
    <property type="term" value="F:DNA-binding transcription factor activity"/>
    <property type="evidence" value="ECO:0007669"/>
    <property type="project" value="TreeGrafter"/>
</dbReference>
<dbReference type="InterPro" id="IPR041347">
    <property type="entry name" value="MftR_C"/>
</dbReference>
<keyword evidence="1" id="KW-0805">Transcription regulation</keyword>
<dbReference type="OrthoDB" id="956698at2"/>
<keyword evidence="3" id="KW-0804">Transcription</keyword>
<evidence type="ECO:0000256" key="1">
    <source>
        <dbReference type="ARBA" id="ARBA00023015"/>
    </source>
</evidence>
<gene>
    <name evidence="7" type="ORF">E1288_10200</name>
</gene>
<dbReference type="GO" id="GO:0000976">
    <property type="term" value="F:transcription cis-regulatory region binding"/>
    <property type="evidence" value="ECO:0007669"/>
    <property type="project" value="TreeGrafter"/>
</dbReference>
<dbReference type="PANTHER" id="PTHR30055:SF238">
    <property type="entry name" value="MYCOFACTOCIN BIOSYNTHESIS TRANSCRIPTIONAL REGULATOR MFTR-RELATED"/>
    <property type="match status" value="1"/>
</dbReference>
<dbReference type="InterPro" id="IPR001647">
    <property type="entry name" value="HTH_TetR"/>
</dbReference>
<reference evidence="7 8" key="1">
    <citation type="submission" date="2019-03" db="EMBL/GenBank/DDBJ databases">
        <title>Draft genome sequences of novel Actinobacteria.</title>
        <authorList>
            <person name="Sahin N."/>
            <person name="Ay H."/>
            <person name="Saygin H."/>
        </authorList>
    </citation>
    <scope>NUCLEOTIDE SEQUENCE [LARGE SCALE GENOMIC DNA]</scope>
    <source>
        <strain evidence="7 8">7K502</strain>
    </source>
</reference>
<evidence type="ECO:0000259" key="6">
    <source>
        <dbReference type="PROSITE" id="PS50977"/>
    </source>
</evidence>
<feature type="DNA-binding region" description="H-T-H motif" evidence="4">
    <location>
        <begin position="45"/>
        <end position="64"/>
    </location>
</feature>
<dbReference type="SUPFAM" id="SSF46689">
    <property type="entry name" value="Homeodomain-like"/>
    <property type="match status" value="1"/>
</dbReference>
<comment type="caution">
    <text evidence="7">The sequence shown here is derived from an EMBL/GenBank/DDBJ whole genome shotgun (WGS) entry which is preliminary data.</text>
</comment>
<dbReference type="RefSeq" id="WP_132483656.1">
    <property type="nucleotide sequence ID" value="NZ_SMKW01000010.1"/>
</dbReference>
<dbReference type="Pfam" id="PF00440">
    <property type="entry name" value="TetR_N"/>
    <property type="match status" value="1"/>
</dbReference>
<dbReference type="PROSITE" id="PS01081">
    <property type="entry name" value="HTH_TETR_1"/>
    <property type="match status" value="1"/>
</dbReference>
<feature type="domain" description="HTH tetR-type" evidence="6">
    <location>
        <begin position="22"/>
        <end position="82"/>
    </location>
</feature>
<accession>A0A4R4Z4S0</accession>
<dbReference type="AlphaFoldDB" id="A0A4R4Z4S0"/>
<dbReference type="InterPro" id="IPR023772">
    <property type="entry name" value="DNA-bd_HTH_TetR-type_CS"/>
</dbReference>
<dbReference type="Proteomes" id="UP000294947">
    <property type="component" value="Unassembled WGS sequence"/>
</dbReference>
<dbReference type="InterPro" id="IPR050109">
    <property type="entry name" value="HTH-type_TetR-like_transc_reg"/>
</dbReference>
<evidence type="ECO:0000313" key="7">
    <source>
        <dbReference type="EMBL" id="TDD53075.1"/>
    </source>
</evidence>
<dbReference type="PROSITE" id="PS50977">
    <property type="entry name" value="HTH_TETR_2"/>
    <property type="match status" value="1"/>
</dbReference>
<evidence type="ECO:0000313" key="8">
    <source>
        <dbReference type="Proteomes" id="UP000294947"/>
    </source>
</evidence>
<dbReference type="Gene3D" id="1.10.357.10">
    <property type="entry name" value="Tetracycline Repressor, domain 2"/>
    <property type="match status" value="1"/>
</dbReference>
<keyword evidence="8" id="KW-1185">Reference proteome</keyword>
<name>A0A4R4Z4S0_9PSEU</name>
<keyword evidence="2 4" id="KW-0238">DNA-binding</keyword>
<feature type="region of interest" description="Disordered" evidence="5">
    <location>
        <begin position="1"/>
        <end position="21"/>
    </location>
</feature>
<dbReference type="Gene3D" id="1.10.10.60">
    <property type="entry name" value="Homeodomain-like"/>
    <property type="match status" value="1"/>
</dbReference>
<proteinExistence type="predicted"/>
<evidence type="ECO:0000256" key="3">
    <source>
        <dbReference type="ARBA" id="ARBA00023163"/>
    </source>
</evidence>
<evidence type="ECO:0000256" key="5">
    <source>
        <dbReference type="SAM" id="MobiDB-lite"/>
    </source>
</evidence>